<dbReference type="PANTHER" id="PTHR32470">
    <property type="entry name" value="ADH DEHYDROGENASE [UBIQUINONE] 1 ALPHA SUBCOMPLEX ASSEMBLY FACTOR 2"/>
    <property type="match status" value="1"/>
</dbReference>
<dbReference type="AlphaFoldDB" id="A0AAV9J461"/>
<evidence type="ECO:0008006" key="5">
    <source>
        <dbReference type="Google" id="ProtNLM"/>
    </source>
</evidence>
<organism evidence="3 4">
    <name type="scientific">Oleoguttula mirabilis</name>
    <dbReference type="NCBI Taxonomy" id="1507867"/>
    <lineage>
        <taxon>Eukaryota</taxon>
        <taxon>Fungi</taxon>
        <taxon>Dikarya</taxon>
        <taxon>Ascomycota</taxon>
        <taxon>Pezizomycotina</taxon>
        <taxon>Dothideomycetes</taxon>
        <taxon>Dothideomycetidae</taxon>
        <taxon>Mycosphaerellales</taxon>
        <taxon>Teratosphaeriaceae</taxon>
        <taxon>Oleoguttula</taxon>
    </lineage>
</organism>
<keyword evidence="4" id="KW-1185">Reference proteome</keyword>
<dbReference type="GO" id="GO:0032981">
    <property type="term" value="P:mitochondrial respiratory chain complex I assembly"/>
    <property type="evidence" value="ECO:0007669"/>
    <property type="project" value="TreeGrafter"/>
</dbReference>
<dbReference type="Pfam" id="PF05071">
    <property type="entry name" value="NDUFA12"/>
    <property type="match status" value="1"/>
</dbReference>
<dbReference type="GO" id="GO:0005739">
    <property type="term" value="C:mitochondrion"/>
    <property type="evidence" value="ECO:0007669"/>
    <property type="project" value="TreeGrafter"/>
</dbReference>
<comment type="similarity">
    <text evidence="1">Belongs to the complex I NDUFA12 subunit family.</text>
</comment>
<dbReference type="EMBL" id="JAVFHQ010000095">
    <property type="protein sequence ID" value="KAK4539427.1"/>
    <property type="molecule type" value="Genomic_DNA"/>
</dbReference>
<dbReference type="PANTHER" id="PTHR32470:SF2">
    <property type="entry name" value="NADH DEHYDROGENASE [UBIQUINONE] 1 ALPHA SUBCOMPLEX ASSEMBLY FACTOR 2"/>
    <property type="match status" value="1"/>
</dbReference>
<comment type="caution">
    <text evidence="3">The sequence shown here is derived from an EMBL/GenBank/DDBJ whole genome shotgun (WGS) entry which is preliminary data.</text>
</comment>
<gene>
    <name evidence="3" type="ORF">LTR36_010948</name>
</gene>
<evidence type="ECO:0000256" key="2">
    <source>
        <dbReference type="SAM" id="MobiDB-lite"/>
    </source>
</evidence>
<accession>A0AAV9J461</accession>
<feature type="region of interest" description="Disordered" evidence="2">
    <location>
        <begin position="120"/>
        <end position="219"/>
    </location>
</feature>
<evidence type="ECO:0000313" key="3">
    <source>
        <dbReference type="EMBL" id="KAK4539427.1"/>
    </source>
</evidence>
<dbReference type="GO" id="GO:0045271">
    <property type="term" value="C:respiratory chain complex I"/>
    <property type="evidence" value="ECO:0007669"/>
    <property type="project" value="InterPro"/>
</dbReference>
<dbReference type="Proteomes" id="UP001324427">
    <property type="component" value="Unassembled WGS sequence"/>
</dbReference>
<proteinExistence type="inferred from homology"/>
<dbReference type="InterPro" id="IPR007763">
    <property type="entry name" value="NDUFA12"/>
</dbReference>
<name>A0AAV9J461_9PEZI</name>
<dbReference type="InterPro" id="IPR052618">
    <property type="entry name" value="ComplexI_NDUFA12"/>
</dbReference>
<protein>
    <recommendedName>
        <fullName evidence="5">NADH dehydrogenase [ubiquinone] 1 alpha subcomplex subunit</fullName>
    </recommendedName>
</protein>
<feature type="compositionally biased region" description="Basic and acidic residues" evidence="2">
    <location>
        <begin position="168"/>
        <end position="192"/>
    </location>
</feature>
<evidence type="ECO:0000313" key="4">
    <source>
        <dbReference type="Proteomes" id="UP001324427"/>
    </source>
</evidence>
<evidence type="ECO:0000256" key="1">
    <source>
        <dbReference type="ARBA" id="ARBA00007355"/>
    </source>
</evidence>
<sequence>MSTSGPSYLRQAWYKWKTLHLPWRKQFLVGADLAGNTFWVFKDALHSNRWRRIVRYSPKAHYGDVKITQGGGTAQWHQWLRHTRDEAPSIQEQQYDVSRQAMMKQLASKADERWKSIPSFLDSPARQQPQPAIGVKDPGGYAPQTEPEQNEGVTSGVEDAVKVQEVGAGKDTKEVDEGRFKGRTREKEREESPWQQPDRGAPSENWQPKPWTPGAVQRR</sequence>
<reference evidence="3 4" key="1">
    <citation type="submission" date="2021-11" db="EMBL/GenBank/DDBJ databases">
        <title>Black yeast isolated from Biological Soil Crust.</title>
        <authorList>
            <person name="Kurbessoian T."/>
        </authorList>
    </citation>
    <scope>NUCLEOTIDE SEQUENCE [LARGE SCALE GENOMIC DNA]</scope>
    <source>
        <strain evidence="3 4">CCFEE 5522</strain>
    </source>
</reference>